<evidence type="ECO:0000313" key="3">
    <source>
        <dbReference type="Proteomes" id="UP000028501"/>
    </source>
</evidence>
<dbReference type="PROSITE" id="PS51257">
    <property type="entry name" value="PROKAR_LIPOPROTEIN"/>
    <property type="match status" value="1"/>
</dbReference>
<gene>
    <name evidence="2" type="ORF">AFULGI_00021000</name>
</gene>
<dbReference type="EMBL" id="CP006577">
    <property type="protein sequence ID" value="AIG98844.1"/>
    <property type="molecule type" value="Genomic_DNA"/>
</dbReference>
<proteinExistence type="predicted"/>
<evidence type="ECO:0000313" key="2">
    <source>
        <dbReference type="EMBL" id="AIG98844.1"/>
    </source>
</evidence>
<protein>
    <submittedName>
        <fullName evidence="2">Uncharacterized protein</fullName>
    </submittedName>
</protein>
<dbReference type="KEGG" id="afg:AFULGI_00021000"/>
<feature type="region of interest" description="Disordered" evidence="1">
    <location>
        <begin position="144"/>
        <end position="167"/>
    </location>
</feature>
<sequence length="366" mass="39687">MKFEFRTLVLISLAVVVVLSGCSQSPSSGGVPEYSGSKVYSAPTLYSQLIGVPTEGVSVKAYTVENANAKDILSWYKEKLSDYEIVNEMSVVQMTTPQGSAEWGAILFKKGDKGVGIWAMSGSGVEGGGAVYFIVEGPIDKLTGESGEAGGAGEQLPASDQASGEEPVKRYPGSVMLSYYKDTSNPLEVSIGIDYGTEDSAEKVAHWYKQELQAEGWVLESESSDDSSIDLAFSRGKEYIDIYIIKPYEGVSYTEIDIDYRQKGLPSHDLVSGEEPMERYPGSVMLEYMTVTAGGVNTVQITYGTEDSGNSVFQWYVNKLKSEGWEVMTSTSEGQYFVGGSKGSSYIQVEITEEAFTKISVTYTSS</sequence>
<evidence type="ECO:0000256" key="1">
    <source>
        <dbReference type="SAM" id="MobiDB-lite"/>
    </source>
</evidence>
<accession>A0A075WI12</accession>
<name>A0A075WI12_ARCFL</name>
<reference evidence="2 3" key="1">
    <citation type="submission" date="2013-07" db="EMBL/GenBank/DDBJ databases">
        <title>Genome of Archaeoglobus fulgidus.</title>
        <authorList>
            <person name="Fiebig A."/>
            <person name="Birkeland N.-K."/>
        </authorList>
    </citation>
    <scope>NUCLEOTIDE SEQUENCE [LARGE SCALE GENOMIC DNA]</scope>
    <source>
        <strain evidence="2 3">DSM 8774</strain>
    </source>
</reference>
<dbReference type="Proteomes" id="UP000028501">
    <property type="component" value="Chromosome"/>
</dbReference>
<organism evidence="2 3">
    <name type="scientific">Archaeoglobus fulgidus DSM 8774</name>
    <dbReference type="NCBI Taxonomy" id="1344584"/>
    <lineage>
        <taxon>Archaea</taxon>
        <taxon>Methanobacteriati</taxon>
        <taxon>Methanobacteriota</taxon>
        <taxon>Archaeoglobi</taxon>
        <taxon>Archaeoglobales</taxon>
        <taxon>Archaeoglobaceae</taxon>
        <taxon>Archaeoglobus</taxon>
    </lineage>
</organism>
<dbReference type="HOGENOM" id="CLU_755664_0_0_2"/>
<dbReference type="GeneID" id="24795588"/>
<dbReference type="AlphaFoldDB" id="A0A075WI12"/>
<dbReference type="RefSeq" id="WP_048096119.1">
    <property type="nucleotide sequence ID" value="NZ_CP006577.1"/>
</dbReference>